<accession>A0A1F4X5A1</accession>
<sequence>MESNDWVTGKYGAALQFDGVNEYVLIPDSDSLSALTNVSWSFWFKTSSADYAIFLSKSNSGNYEWSAIKGSSNTQIMIYSDNNPMNNLQCVANAPYDGEWHHAVITWDGVFFYDSPKIYIDGVLTIGSNGMSSGDAIADTDSPITIGGLISGNYFNGAIDEVKIYNRALTLTEVTSLYNYGVINNVNYASCCGDDSASDDFYAGLLSTTSNFCINGANHKTSLDSNKTLCESYSEKWVNNVNHMISFTNDAEGTEIPSEMQIVPTFDNNPAVNTTVIDHFKARFKVLKSFLINQVPAAIEELLTLTEPIFFNSGVASIEFNALIDDNGTTSCSGSQEFILLLGNEAELLGAGPSEFVQLVISLDSGEIDYGLITTMDDTVIGTTATGVWNKYGMTINKETGIINVYLNDELVDVFDYPTSIPFDALWTVFESGNPCYSTYIDSISFNMSKGTASCCGDDTTESFNNRTHYCSAGTITPYTGSWYTGCGAGATVVNLDNFREFNKNELLMCECDSEVQFSTITNPSFNNNLSGWNSDVEDGNYLTVTNENYASEFYSVYLQSNSPSLEPQVSVSTDFTNNNDQLTFSYYSHVNTSAWTETQPAGAVNQNWNTDITDDGETIVAGAYLGRLYLSTNGAYSWSETGPFIGVDKGWNTISVNADCTNLIAGIRTGRLYNSSDCGTTWSEIRPDGPQDFAWSVLDTSNDGNKIIAGVDFGRLYQSNDGGDSWSETGPFVDINKNWRLLSMSGDGSKIIVSDYQRLYLSTDGGITWPEVRPHNEDSARSWRLGSISDDGKYIIVGADTYRLYLSNDGGITWRQITPMGDDGKNWYTASMSANGTMILVGDYFSFDGSLYYSTNYGNTWSKFNPLGVNGAEWKSVSLSDNGNKMIAGSNSGRLYNTTNSLSFSGLMVGLDESNSLYYVLFNNGVNNAGYCCPDMSTGCYNTCGANIGGNSYIYCVDMTPFTENAWNTITLNITDNLLECNGLDVAGAELGLSAAVFGTGNAYYDDFISRPSTDGYYCDAGNNEGLADGVCYGGICVKPYINSFDKDYLVGDNIIINATFINFTRMNSCSLNFDGTDYTMTLNGNYATKDVGTKPVGEYTATITCSEQAGSFSRTEEISIVHWGETQIIFNGCNNPSISAYDNIIHLMCRDLSGLIQYKNSSDYGANWGNSFSGFGYGYNPILKANFNTLHSLMYYGSLLSYYKSTDNGATWAGQSMTSIIFGSPTFSLDSNNEFHSVWSDDRVGNKEIYYKNTTNFGATFNNDYRLTTDSAWSEYPSISVTGNNIHVVWIDTRLSNQNVYYKRSTDNGATWSADQLLSTSISNYPKISASGSNVHAVWIKTDGNYDIYYKNSSDNGVTWNSDYPITSDSDSDYAPSIAVQDSNVYITWNSDRDRRQIMFKYSTDNGATWSETEQITDTNDFSFENSIVTTYGSNAYLAWNGNSNTYFKLFRI</sequence>
<evidence type="ECO:0000259" key="1">
    <source>
        <dbReference type="PROSITE" id="PS50025"/>
    </source>
</evidence>
<dbReference type="Proteomes" id="UP000176815">
    <property type="component" value="Unassembled WGS sequence"/>
</dbReference>
<dbReference type="SUPFAM" id="SSF110296">
    <property type="entry name" value="Oligoxyloglucan reducing end-specific cellobiohydrolase"/>
    <property type="match status" value="1"/>
</dbReference>
<dbReference type="EMBL" id="MEWG01000033">
    <property type="protein sequence ID" value="OGC76816.1"/>
    <property type="molecule type" value="Genomic_DNA"/>
</dbReference>
<comment type="caution">
    <text evidence="2">The sequence shown here is derived from an EMBL/GenBank/DDBJ whole genome shotgun (WGS) entry which is preliminary data.</text>
</comment>
<dbReference type="InterPro" id="IPR001791">
    <property type="entry name" value="Laminin_G"/>
</dbReference>
<dbReference type="CDD" id="cd15482">
    <property type="entry name" value="Sialidase_non-viral"/>
    <property type="match status" value="2"/>
</dbReference>
<reference evidence="2 3" key="1">
    <citation type="journal article" date="2016" name="Nat. Commun.">
        <title>Thousands of microbial genomes shed light on interconnected biogeochemical processes in an aquifer system.</title>
        <authorList>
            <person name="Anantharaman K."/>
            <person name="Brown C.T."/>
            <person name="Hug L.A."/>
            <person name="Sharon I."/>
            <person name="Castelle C.J."/>
            <person name="Probst A.J."/>
            <person name="Thomas B.C."/>
            <person name="Singh A."/>
            <person name="Wilkins M.J."/>
            <person name="Karaoz U."/>
            <person name="Brodie E.L."/>
            <person name="Williams K.H."/>
            <person name="Hubbard S.S."/>
            <person name="Banfield J.F."/>
        </authorList>
    </citation>
    <scope>NUCLEOTIDE SEQUENCE [LARGE SCALE GENOMIC DNA]</scope>
</reference>
<dbReference type="InterPro" id="IPR015943">
    <property type="entry name" value="WD40/YVTN_repeat-like_dom_sf"/>
</dbReference>
<proteinExistence type="predicted"/>
<evidence type="ECO:0000313" key="3">
    <source>
        <dbReference type="Proteomes" id="UP000176815"/>
    </source>
</evidence>
<dbReference type="PROSITE" id="PS50025">
    <property type="entry name" value="LAM_G_DOMAIN"/>
    <property type="match status" value="1"/>
</dbReference>
<protein>
    <recommendedName>
        <fullName evidence="1">Laminin G domain-containing protein</fullName>
    </recommendedName>
</protein>
<evidence type="ECO:0000313" key="2">
    <source>
        <dbReference type="EMBL" id="OGC76816.1"/>
    </source>
</evidence>
<dbReference type="InterPro" id="IPR036278">
    <property type="entry name" value="Sialidase_sf"/>
</dbReference>
<dbReference type="InterPro" id="IPR011040">
    <property type="entry name" value="Sialidase"/>
</dbReference>
<organism evidence="2 3">
    <name type="scientific">candidate division WWE3 bacterium RIFOXYD1_FULL_39_9</name>
    <dbReference type="NCBI Taxonomy" id="1802649"/>
    <lineage>
        <taxon>Bacteria</taxon>
        <taxon>Katanobacteria</taxon>
    </lineage>
</organism>
<name>A0A1F4X5A1_UNCKA</name>
<dbReference type="InterPro" id="IPR013320">
    <property type="entry name" value="ConA-like_dom_sf"/>
</dbReference>
<dbReference type="SUPFAM" id="SSF50939">
    <property type="entry name" value="Sialidases"/>
    <property type="match status" value="1"/>
</dbReference>
<feature type="domain" description="Laminin G" evidence="1">
    <location>
        <begin position="13"/>
        <end position="191"/>
    </location>
</feature>
<dbReference type="Pfam" id="PF13385">
    <property type="entry name" value="Laminin_G_3"/>
    <property type="match status" value="1"/>
</dbReference>
<dbReference type="Gene3D" id="2.130.10.10">
    <property type="entry name" value="YVTN repeat-like/Quinoprotein amine dehydrogenase"/>
    <property type="match status" value="2"/>
</dbReference>
<gene>
    <name evidence="2" type="ORF">A2619_01980</name>
</gene>
<dbReference type="Gene3D" id="2.120.10.10">
    <property type="match status" value="1"/>
</dbReference>
<dbReference type="SUPFAM" id="SSF49899">
    <property type="entry name" value="Concanavalin A-like lectins/glucanases"/>
    <property type="match status" value="1"/>
</dbReference>
<dbReference type="Gene3D" id="2.60.120.200">
    <property type="match status" value="1"/>
</dbReference>
<dbReference type="Pfam" id="PF13088">
    <property type="entry name" value="BNR_2"/>
    <property type="match status" value="1"/>
</dbReference>